<dbReference type="FunFam" id="2.40.128.80:FF:000003">
    <property type="entry name" value="Cathepsin C"/>
    <property type="match status" value="1"/>
</dbReference>
<feature type="chain" id="PRO_5018779973" description="Dipeptidyl peptidase 1" evidence="17">
    <location>
        <begin position="23"/>
        <end position="459"/>
    </location>
</feature>
<evidence type="ECO:0000256" key="14">
    <source>
        <dbReference type="ARBA" id="ARBA00030778"/>
    </source>
</evidence>
<dbReference type="PROSITE" id="PS00639">
    <property type="entry name" value="THIOL_PROTEASE_HIS"/>
    <property type="match status" value="1"/>
</dbReference>
<evidence type="ECO:0000256" key="9">
    <source>
        <dbReference type="ARBA" id="ARBA00022807"/>
    </source>
</evidence>
<evidence type="ECO:0000256" key="8">
    <source>
        <dbReference type="ARBA" id="ARBA00022801"/>
    </source>
</evidence>
<dbReference type="PROSITE" id="PS00139">
    <property type="entry name" value="THIOL_PROTEASE_CYS"/>
    <property type="match status" value="1"/>
</dbReference>
<dbReference type="Pfam" id="PF08773">
    <property type="entry name" value="CathepsinC_exc"/>
    <property type="match status" value="1"/>
</dbReference>
<keyword evidence="9" id="KW-0788">Thiol protease</keyword>
<name>A0A0B6ZA32_9EUPU</name>
<dbReference type="SUPFAM" id="SSF54001">
    <property type="entry name" value="Cysteine proteinases"/>
    <property type="match status" value="1"/>
</dbReference>
<evidence type="ECO:0000256" key="10">
    <source>
        <dbReference type="ARBA" id="ARBA00023157"/>
    </source>
</evidence>
<evidence type="ECO:0000256" key="16">
    <source>
        <dbReference type="ARBA" id="ARBA00045556"/>
    </source>
</evidence>
<dbReference type="EC" id="3.4.14.1" evidence="5"/>
<dbReference type="AlphaFoldDB" id="A0A0B6ZA32"/>
<dbReference type="InterPro" id="IPR038765">
    <property type="entry name" value="Papain-like_cys_pep_sf"/>
</dbReference>
<comment type="function">
    <text evidence="16">Thiol protease. Has dipeptidylpeptidase activity. Active against a broad range of dipeptide substrates composed of both polar and hydrophobic amino acids. Proline cannot occupy the P1 position and arginine cannot occupy the P2 position of the substrate. Can act as both an exopeptidase and endopeptidase. Activates serine proteases such as elastase, cathepsin G and granzymes A and B.</text>
</comment>
<evidence type="ECO:0000256" key="17">
    <source>
        <dbReference type="SAM" id="SignalP"/>
    </source>
</evidence>
<dbReference type="InterPro" id="IPR014882">
    <property type="entry name" value="CathepsinC_exc"/>
</dbReference>
<dbReference type="InterPro" id="IPR025660">
    <property type="entry name" value="Pept_his_AS"/>
</dbReference>
<comment type="similarity">
    <text evidence="3">Belongs to the peptidase C1 family.</text>
</comment>
<dbReference type="GO" id="GO:0008234">
    <property type="term" value="F:cysteine-type peptidase activity"/>
    <property type="evidence" value="ECO:0007669"/>
    <property type="project" value="UniProtKB-KW"/>
</dbReference>
<evidence type="ECO:0000259" key="18">
    <source>
        <dbReference type="SMART" id="SM00645"/>
    </source>
</evidence>
<evidence type="ECO:0000256" key="11">
    <source>
        <dbReference type="ARBA" id="ARBA00023214"/>
    </source>
</evidence>
<evidence type="ECO:0000256" key="5">
    <source>
        <dbReference type="ARBA" id="ARBA00012059"/>
    </source>
</evidence>
<dbReference type="PRINTS" id="PR00705">
    <property type="entry name" value="PAPAIN"/>
</dbReference>
<keyword evidence="8" id="KW-0378">Hydrolase</keyword>
<keyword evidence="7" id="KW-0645">Protease</keyword>
<organism evidence="19">
    <name type="scientific">Arion vulgaris</name>
    <dbReference type="NCBI Taxonomy" id="1028688"/>
    <lineage>
        <taxon>Eukaryota</taxon>
        <taxon>Metazoa</taxon>
        <taxon>Spiralia</taxon>
        <taxon>Lophotrochozoa</taxon>
        <taxon>Mollusca</taxon>
        <taxon>Gastropoda</taxon>
        <taxon>Heterobranchia</taxon>
        <taxon>Euthyneura</taxon>
        <taxon>Panpulmonata</taxon>
        <taxon>Eupulmonata</taxon>
        <taxon>Stylommatophora</taxon>
        <taxon>Helicina</taxon>
        <taxon>Arionoidea</taxon>
        <taxon>Arionidae</taxon>
        <taxon>Arion</taxon>
    </lineage>
</organism>
<comment type="catalytic activity">
    <reaction evidence="1">
        <text>Release of an N-terminal dipeptide, Xaa-Yaa-|-Zaa-, except when Xaa is Arg or Lys, or Yaa or Zaa is Pro.</text>
        <dbReference type="EC" id="3.4.14.1"/>
    </reaction>
</comment>
<keyword evidence="17" id="KW-0732">Signal</keyword>
<dbReference type="InterPro" id="IPR000169">
    <property type="entry name" value="Pept_cys_AS"/>
</dbReference>
<dbReference type="PROSITE" id="PS00640">
    <property type="entry name" value="THIOL_PROTEASE_ASN"/>
    <property type="match status" value="1"/>
</dbReference>
<proteinExistence type="inferred from homology"/>
<dbReference type="Gene3D" id="2.40.128.80">
    <property type="entry name" value="Cathepsin C, exclusion domain"/>
    <property type="match status" value="1"/>
</dbReference>
<comment type="cofactor">
    <cofactor evidence="2">
        <name>chloride</name>
        <dbReference type="ChEBI" id="CHEBI:17996"/>
    </cofactor>
</comment>
<dbReference type="Pfam" id="PF00112">
    <property type="entry name" value="Peptidase_C1"/>
    <property type="match status" value="1"/>
</dbReference>
<keyword evidence="11" id="KW-0868">Chloride</keyword>
<accession>A0A0B6ZA32</accession>
<feature type="domain" description="Peptidase C1A papain C-terminal" evidence="18">
    <location>
        <begin position="221"/>
        <end position="452"/>
    </location>
</feature>
<comment type="subunit">
    <text evidence="4">Tetramer of heterotrimers consisting of exclusion domain, heavy- and light chains.</text>
</comment>
<dbReference type="PANTHER" id="PTHR12411">
    <property type="entry name" value="CYSTEINE PROTEASE FAMILY C1-RELATED"/>
    <property type="match status" value="1"/>
</dbReference>
<evidence type="ECO:0000256" key="6">
    <source>
        <dbReference type="ARBA" id="ARBA00014709"/>
    </source>
</evidence>
<protein>
    <recommendedName>
        <fullName evidence="6">Dipeptidyl peptidase 1</fullName>
        <ecNumber evidence="5">3.4.14.1</ecNumber>
    </recommendedName>
    <alternativeName>
        <fullName evidence="13">Cathepsin C</fullName>
    </alternativeName>
    <alternativeName>
        <fullName evidence="12">Cathepsin J</fullName>
    </alternativeName>
    <alternativeName>
        <fullName evidence="15">Dipeptidyl peptidase I</fullName>
    </alternativeName>
    <alternativeName>
        <fullName evidence="14">Dipeptidyl transferase</fullName>
    </alternativeName>
</protein>
<reference evidence="19" key="1">
    <citation type="submission" date="2014-12" db="EMBL/GenBank/DDBJ databases">
        <title>Insight into the proteome of Arion vulgaris.</title>
        <authorList>
            <person name="Aradska J."/>
            <person name="Bulat T."/>
            <person name="Smidak R."/>
            <person name="Sarate P."/>
            <person name="Gangsoo J."/>
            <person name="Sialana F."/>
            <person name="Bilban M."/>
            <person name="Lubec G."/>
        </authorList>
    </citation>
    <scope>NUCLEOTIDE SEQUENCE</scope>
    <source>
        <tissue evidence="19">Skin</tissue>
    </source>
</reference>
<dbReference type="InterPro" id="IPR000668">
    <property type="entry name" value="Peptidase_C1A_C"/>
</dbReference>
<evidence type="ECO:0000256" key="13">
    <source>
        <dbReference type="ARBA" id="ARBA00029779"/>
    </source>
</evidence>
<feature type="signal peptide" evidence="17">
    <location>
        <begin position="1"/>
        <end position="22"/>
    </location>
</feature>
<dbReference type="GO" id="GO:0006508">
    <property type="term" value="P:proteolysis"/>
    <property type="evidence" value="ECO:0007669"/>
    <property type="project" value="UniProtKB-KW"/>
</dbReference>
<gene>
    <name evidence="19" type="primary">ORF52122</name>
</gene>
<keyword evidence="10" id="KW-1015">Disulfide bond</keyword>
<dbReference type="SUPFAM" id="SSF75001">
    <property type="entry name" value="Dipeptidyl peptidase I (cathepsin C), exclusion domain"/>
    <property type="match status" value="1"/>
</dbReference>
<evidence type="ECO:0000256" key="1">
    <source>
        <dbReference type="ARBA" id="ARBA00000738"/>
    </source>
</evidence>
<dbReference type="InterPro" id="IPR013128">
    <property type="entry name" value="Peptidase_C1A"/>
</dbReference>
<dbReference type="GO" id="GO:0008239">
    <property type="term" value="F:dipeptidyl-peptidase activity"/>
    <property type="evidence" value="ECO:0007669"/>
    <property type="project" value="UniProtKB-EC"/>
</dbReference>
<dbReference type="SMART" id="SM00645">
    <property type="entry name" value="Pept_C1"/>
    <property type="match status" value="1"/>
</dbReference>
<evidence type="ECO:0000256" key="15">
    <source>
        <dbReference type="ARBA" id="ARBA00032961"/>
    </source>
</evidence>
<dbReference type="InterPro" id="IPR025661">
    <property type="entry name" value="Pept_asp_AS"/>
</dbReference>
<dbReference type="Gene3D" id="3.90.70.10">
    <property type="entry name" value="Cysteine proteinases"/>
    <property type="match status" value="1"/>
</dbReference>
<dbReference type="EMBL" id="HACG01017690">
    <property type="protein sequence ID" value="CEK64555.1"/>
    <property type="molecule type" value="Transcribed_RNA"/>
</dbReference>
<dbReference type="InterPro" id="IPR036496">
    <property type="entry name" value="CathepsinC_exc_dom_sf"/>
</dbReference>
<sequence>MLQKVLYGAVLCILFLLALAAADTPANCTYEEIVGTWVFQFGEGNKNKDVNCSQPFSPVNKIKINLVYPNVATDEFNNNGVWTLIYNQGFEVVIAGRKYFAFSHFEGNVSFCDRVTGGWSHDVLGNDWACYDGRKSTSAMKINAVPVKGHSLRFKHPINSREIVRVINNAQSSWKAATYPQFEDLSDEDFLKLAGGKKSIIYSRPKSAPLTDAHRRLMGNLPESFDWRNVNGVNFVSPVRDQGGCGSCYAFGSLGMDEARIRILTNNTQKPVFSPQDVVECSPYSQGCEGGFPYLIGGKYAEDYGLVLEDCNPYKGIDGKCQTNPACVRHYFTNYQYVGGYYGATNEAVMLQALYEEGPLAVGFFVYDDFFNYKSGIYHHVPSIDGGIGRFNPFDITNHAVLLVGWGVDPKTLEKYWIVKNSWGEGWGLSGYFWIRRGNDECGFESLAVKSTPVFTFNA</sequence>
<evidence type="ECO:0000256" key="3">
    <source>
        <dbReference type="ARBA" id="ARBA00008455"/>
    </source>
</evidence>
<evidence type="ECO:0000313" key="19">
    <source>
        <dbReference type="EMBL" id="CEK64555.1"/>
    </source>
</evidence>
<evidence type="ECO:0000256" key="4">
    <source>
        <dbReference type="ARBA" id="ARBA00011610"/>
    </source>
</evidence>
<evidence type="ECO:0000256" key="7">
    <source>
        <dbReference type="ARBA" id="ARBA00022670"/>
    </source>
</evidence>
<evidence type="ECO:0000256" key="2">
    <source>
        <dbReference type="ARBA" id="ARBA00001923"/>
    </source>
</evidence>
<evidence type="ECO:0000256" key="12">
    <source>
        <dbReference type="ARBA" id="ARBA00029762"/>
    </source>
</evidence>